<dbReference type="STRING" id="1797259.A2989_03145"/>
<accession>A0A1F4ZB97</accession>
<dbReference type="Pfam" id="PF00318">
    <property type="entry name" value="Ribosomal_S2"/>
    <property type="match status" value="1"/>
</dbReference>
<dbReference type="SUPFAM" id="SSF52313">
    <property type="entry name" value="Ribosomal protein S2"/>
    <property type="match status" value="1"/>
</dbReference>
<dbReference type="InterPro" id="IPR005706">
    <property type="entry name" value="Ribosomal_uS2_bac/mit/plastid"/>
</dbReference>
<evidence type="ECO:0000256" key="1">
    <source>
        <dbReference type="ARBA" id="ARBA00006242"/>
    </source>
</evidence>
<evidence type="ECO:0000313" key="7">
    <source>
        <dbReference type="EMBL" id="OGD03650.1"/>
    </source>
</evidence>
<evidence type="ECO:0000256" key="5">
    <source>
        <dbReference type="HAMAP-Rule" id="MF_00291"/>
    </source>
</evidence>
<dbReference type="HAMAP" id="MF_00291_B">
    <property type="entry name" value="Ribosomal_uS2_B"/>
    <property type="match status" value="1"/>
</dbReference>
<evidence type="ECO:0000256" key="6">
    <source>
        <dbReference type="RuleBase" id="RU003631"/>
    </source>
</evidence>
<dbReference type="NCBIfam" id="TIGR01011">
    <property type="entry name" value="rpsB_bact"/>
    <property type="match status" value="1"/>
</dbReference>
<dbReference type="InterPro" id="IPR018130">
    <property type="entry name" value="Ribosomal_uS2_CS"/>
</dbReference>
<evidence type="ECO:0000313" key="8">
    <source>
        <dbReference type="Proteomes" id="UP000177080"/>
    </source>
</evidence>
<dbReference type="Gene3D" id="1.10.287.610">
    <property type="entry name" value="Helix hairpin bin"/>
    <property type="match status" value="1"/>
</dbReference>
<dbReference type="CDD" id="cd01425">
    <property type="entry name" value="RPS2"/>
    <property type="match status" value="1"/>
</dbReference>
<dbReference type="GO" id="GO:0003735">
    <property type="term" value="F:structural constituent of ribosome"/>
    <property type="evidence" value="ECO:0007669"/>
    <property type="project" value="InterPro"/>
</dbReference>
<dbReference type="Proteomes" id="UP000177080">
    <property type="component" value="Unassembled WGS sequence"/>
</dbReference>
<comment type="caution">
    <text evidence="7">The sequence shown here is derived from an EMBL/GenBank/DDBJ whole genome shotgun (WGS) entry which is preliminary data.</text>
</comment>
<protein>
    <recommendedName>
        <fullName evidence="4 5">Small ribosomal subunit protein uS2</fullName>
    </recommendedName>
</protein>
<dbReference type="PRINTS" id="PR00395">
    <property type="entry name" value="RIBOSOMALS2"/>
</dbReference>
<dbReference type="PANTHER" id="PTHR12534:SF0">
    <property type="entry name" value="SMALL RIBOSOMAL SUBUNIT PROTEIN US2M"/>
    <property type="match status" value="1"/>
</dbReference>
<dbReference type="AlphaFoldDB" id="A0A1F4ZB97"/>
<reference evidence="7 8" key="1">
    <citation type="journal article" date="2016" name="Nat. Commun.">
        <title>Thousands of microbial genomes shed light on interconnected biogeochemical processes in an aquifer system.</title>
        <authorList>
            <person name="Anantharaman K."/>
            <person name="Brown C.T."/>
            <person name="Hug L.A."/>
            <person name="Sharon I."/>
            <person name="Castelle C.J."/>
            <person name="Probst A.J."/>
            <person name="Thomas B.C."/>
            <person name="Singh A."/>
            <person name="Wilkins M.J."/>
            <person name="Karaoz U."/>
            <person name="Brodie E.L."/>
            <person name="Williams K.H."/>
            <person name="Hubbard S.S."/>
            <person name="Banfield J.F."/>
        </authorList>
    </citation>
    <scope>NUCLEOTIDE SEQUENCE [LARGE SCALE GENOMIC DNA]</scope>
</reference>
<dbReference type="InterPro" id="IPR023591">
    <property type="entry name" value="Ribosomal_uS2_flav_dom_sf"/>
</dbReference>
<dbReference type="FunFam" id="1.10.287.610:FF:000001">
    <property type="entry name" value="30S ribosomal protein S2"/>
    <property type="match status" value="1"/>
</dbReference>
<dbReference type="GO" id="GO:0006412">
    <property type="term" value="P:translation"/>
    <property type="evidence" value="ECO:0007669"/>
    <property type="project" value="UniProtKB-UniRule"/>
</dbReference>
<evidence type="ECO:0000256" key="2">
    <source>
        <dbReference type="ARBA" id="ARBA00022980"/>
    </source>
</evidence>
<dbReference type="PROSITE" id="PS00963">
    <property type="entry name" value="RIBOSOMAL_S2_2"/>
    <property type="match status" value="1"/>
</dbReference>
<keyword evidence="2 5" id="KW-0689">Ribosomal protein</keyword>
<proteinExistence type="inferred from homology"/>
<dbReference type="EMBL" id="MEXN01000005">
    <property type="protein sequence ID" value="OGD03650.1"/>
    <property type="molecule type" value="Genomic_DNA"/>
</dbReference>
<dbReference type="PANTHER" id="PTHR12534">
    <property type="entry name" value="30S RIBOSOMAL PROTEIN S2 PROKARYOTIC AND ORGANELLAR"/>
    <property type="match status" value="1"/>
</dbReference>
<dbReference type="GO" id="GO:0022627">
    <property type="term" value="C:cytosolic small ribosomal subunit"/>
    <property type="evidence" value="ECO:0007669"/>
    <property type="project" value="TreeGrafter"/>
</dbReference>
<sequence length="239" mass="26588">MSGVSLKDLLEAGCHFGHQSRRWNPAMAKYIYTARDGVHILDLAQTKKGIEEAAKYLGSMASEGRVILFVGTKRQAQEVVRREAVRLGMPYVTARWIGGLLTNWEQVQKRLAKLADLKDKRNRGDFKVYTKREQLLLDREIAKLEKFFGGVSTLSKLPDVLFVVDSHREEVAVKEARRMNIPVVALVDTNGDPALIDYVIPVNDDAVKSVELVVTAIADAIAGSKPQISSNKQESSPNE</sequence>
<dbReference type="Gene3D" id="3.40.50.10490">
    <property type="entry name" value="Glucose-6-phosphate isomerase like protein, domain 1"/>
    <property type="match status" value="1"/>
</dbReference>
<dbReference type="InterPro" id="IPR001865">
    <property type="entry name" value="Ribosomal_uS2"/>
</dbReference>
<comment type="similarity">
    <text evidence="1 5 6">Belongs to the universal ribosomal protein uS2 family.</text>
</comment>
<evidence type="ECO:0000256" key="4">
    <source>
        <dbReference type="ARBA" id="ARBA00035256"/>
    </source>
</evidence>
<name>A0A1F4ZB97_9BACT</name>
<keyword evidence="3 5" id="KW-0687">Ribonucleoprotein</keyword>
<organism evidence="7 8">
    <name type="scientific">Candidatus Amesbacteria bacterium RIFCSPLOWO2_01_FULL_48_25</name>
    <dbReference type="NCBI Taxonomy" id="1797259"/>
    <lineage>
        <taxon>Bacteria</taxon>
        <taxon>Candidatus Amesiibacteriota</taxon>
    </lineage>
</organism>
<evidence type="ECO:0000256" key="3">
    <source>
        <dbReference type="ARBA" id="ARBA00023274"/>
    </source>
</evidence>
<gene>
    <name evidence="5" type="primary">rpsB</name>
    <name evidence="7" type="ORF">A2989_03145</name>
</gene>